<name>N6Y323_THASP</name>
<dbReference type="PANTHER" id="PTHR37953:SF1">
    <property type="entry name" value="UPF0127 PROTEIN MJ1496"/>
    <property type="match status" value="1"/>
</dbReference>
<dbReference type="AlphaFoldDB" id="N6Y323"/>
<dbReference type="EMBL" id="AMXD01000004">
    <property type="protein sequence ID" value="ENO88611.1"/>
    <property type="molecule type" value="Genomic_DNA"/>
</dbReference>
<dbReference type="InterPro" id="IPR038695">
    <property type="entry name" value="Saro_0823-like_sf"/>
</dbReference>
<reference evidence="1 2" key="1">
    <citation type="submission" date="2012-09" db="EMBL/GenBank/DDBJ databases">
        <title>Draft Genome Sequences of 6 Strains from Genus Thauera.</title>
        <authorList>
            <person name="Liu B."/>
            <person name="Shapleigh J.P."/>
            <person name="Frostegard A.H."/>
        </authorList>
    </citation>
    <scope>NUCLEOTIDE SEQUENCE [LARGE SCALE GENOMIC DNA]</scope>
    <source>
        <strain evidence="1 2">S2</strain>
    </source>
</reference>
<proteinExistence type="predicted"/>
<dbReference type="PANTHER" id="PTHR37953">
    <property type="entry name" value="UPF0127 PROTEIN MJ1496"/>
    <property type="match status" value="1"/>
</dbReference>
<dbReference type="Gene3D" id="2.60.120.1140">
    <property type="entry name" value="Protein of unknown function DUF192"/>
    <property type="match status" value="1"/>
</dbReference>
<sequence length="110" mass="11739">MSMRVLVARSFLQRARGLLGRTHLAADEALLLRPCSSVHTFGMCFAIDVVFIDPQGVVVAVREALGPWRFARCRGAAAVLEMAAGAARRAGLVPGTHLRLASTLSVVVRA</sequence>
<dbReference type="Pfam" id="PF02643">
    <property type="entry name" value="DUF192"/>
    <property type="match status" value="1"/>
</dbReference>
<gene>
    <name evidence="1" type="ORF">C665_02023</name>
</gene>
<evidence type="ECO:0000313" key="1">
    <source>
        <dbReference type="EMBL" id="ENO88611.1"/>
    </source>
</evidence>
<accession>N6Y323</accession>
<organism evidence="1 2">
    <name type="scientific">Thauera aminoaromatica S2</name>
    <dbReference type="NCBI Taxonomy" id="1234381"/>
    <lineage>
        <taxon>Bacteria</taxon>
        <taxon>Pseudomonadati</taxon>
        <taxon>Pseudomonadota</taxon>
        <taxon>Betaproteobacteria</taxon>
        <taxon>Rhodocyclales</taxon>
        <taxon>Zoogloeaceae</taxon>
        <taxon>Thauera</taxon>
    </lineage>
</organism>
<comment type="caution">
    <text evidence="1">The sequence shown here is derived from an EMBL/GenBank/DDBJ whole genome shotgun (WGS) entry which is preliminary data.</text>
</comment>
<evidence type="ECO:0008006" key="3">
    <source>
        <dbReference type="Google" id="ProtNLM"/>
    </source>
</evidence>
<evidence type="ECO:0000313" key="2">
    <source>
        <dbReference type="Proteomes" id="UP000013042"/>
    </source>
</evidence>
<protein>
    <recommendedName>
        <fullName evidence="3">DUF192 domain-containing protein</fullName>
    </recommendedName>
</protein>
<dbReference type="Proteomes" id="UP000013042">
    <property type="component" value="Unassembled WGS sequence"/>
</dbReference>
<dbReference type="InterPro" id="IPR003795">
    <property type="entry name" value="DUF192"/>
</dbReference>